<sequence>MPRYFFDIADEAVVIDASGRELADPTAARAEALARAADYAADPVKLGGSGILVVTVREAPDTVLMRLRLVCQVEDLTG</sequence>
<dbReference type="Proteomes" id="UP001349262">
    <property type="component" value="Unassembled WGS sequence"/>
</dbReference>
<reference evidence="2 3" key="1">
    <citation type="journal article" date="2012" name="Genet. Mol. Biol.">
        <title>Analysis of 16S rRNA and mxaF genes revealing insights into Methylobacterium niche-specific plant association.</title>
        <authorList>
            <person name="Dourado M.N."/>
            <person name="Andreote F.D."/>
            <person name="Dini-Andreote F."/>
            <person name="Conti R."/>
            <person name="Araujo J.M."/>
            <person name="Araujo W.L."/>
        </authorList>
    </citation>
    <scope>NUCLEOTIDE SEQUENCE [LARGE SCALE GENOMIC DNA]</scope>
    <source>
        <strain evidence="2 3">SR1.6/4</strain>
    </source>
</reference>
<accession>A0ABU7T9X4</accession>
<proteinExistence type="predicted"/>
<comment type="caution">
    <text evidence="2">The sequence shown here is derived from an EMBL/GenBank/DDBJ whole genome shotgun (WGS) entry which is preliminary data.</text>
</comment>
<protein>
    <recommendedName>
        <fullName evidence="1">DUF6894 domain-containing protein</fullName>
    </recommendedName>
</protein>
<evidence type="ECO:0000313" key="3">
    <source>
        <dbReference type="Proteomes" id="UP001349262"/>
    </source>
</evidence>
<dbReference type="InterPro" id="IPR054189">
    <property type="entry name" value="DUF6894"/>
</dbReference>
<evidence type="ECO:0000259" key="1">
    <source>
        <dbReference type="Pfam" id="PF21834"/>
    </source>
</evidence>
<keyword evidence="3" id="KW-1185">Reference proteome</keyword>
<evidence type="ECO:0000313" key="2">
    <source>
        <dbReference type="EMBL" id="MEE7457407.1"/>
    </source>
</evidence>
<gene>
    <name evidence="2" type="ORF">MRSR164_11630</name>
</gene>
<dbReference type="Pfam" id="PF21834">
    <property type="entry name" value="DUF6894"/>
    <property type="match status" value="1"/>
</dbReference>
<organism evidence="2 3">
    <name type="scientific">Methylobacterium radiotolerans</name>
    <dbReference type="NCBI Taxonomy" id="31998"/>
    <lineage>
        <taxon>Bacteria</taxon>
        <taxon>Pseudomonadati</taxon>
        <taxon>Pseudomonadota</taxon>
        <taxon>Alphaproteobacteria</taxon>
        <taxon>Hyphomicrobiales</taxon>
        <taxon>Methylobacteriaceae</taxon>
        <taxon>Methylobacterium</taxon>
    </lineage>
</organism>
<feature type="domain" description="DUF6894" evidence="1">
    <location>
        <begin position="3"/>
        <end position="69"/>
    </location>
</feature>
<dbReference type="EMBL" id="MLBY01000004">
    <property type="protein sequence ID" value="MEE7457407.1"/>
    <property type="molecule type" value="Genomic_DNA"/>
</dbReference>
<name>A0ABU7T9X4_9HYPH</name>